<sequence length="37" mass="4327">MPPTILRTEGTYVEVRDGKRTLEAISCWWGHRPRASR</sequence>
<organism evidence="1 2">
    <name type="scientific">Mesorhizobium sangaii</name>
    <dbReference type="NCBI Taxonomy" id="505389"/>
    <lineage>
        <taxon>Bacteria</taxon>
        <taxon>Pseudomonadati</taxon>
        <taxon>Pseudomonadota</taxon>
        <taxon>Alphaproteobacteria</taxon>
        <taxon>Hyphomicrobiales</taxon>
        <taxon>Phyllobacteriaceae</taxon>
        <taxon>Mesorhizobium</taxon>
    </lineage>
</organism>
<dbReference type="EMBL" id="JACHEF010000009">
    <property type="protein sequence ID" value="MBB6413768.1"/>
    <property type="molecule type" value="Genomic_DNA"/>
</dbReference>
<keyword evidence="2" id="KW-1185">Reference proteome</keyword>
<name>A0A841PM67_9HYPH</name>
<keyword evidence="1" id="KW-0032">Aminotransferase</keyword>
<accession>A0A841PM67</accession>
<evidence type="ECO:0000313" key="2">
    <source>
        <dbReference type="Proteomes" id="UP000556329"/>
    </source>
</evidence>
<dbReference type="AlphaFoldDB" id="A0A841PM67"/>
<gene>
    <name evidence="1" type="ORF">HNQ71_006477</name>
</gene>
<proteinExistence type="predicted"/>
<dbReference type="Proteomes" id="UP000556329">
    <property type="component" value="Unassembled WGS sequence"/>
</dbReference>
<reference evidence="1 2" key="1">
    <citation type="submission" date="2020-08" db="EMBL/GenBank/DDBJ databases">
        <title>Genomic Encyclopedia of Type Strains, Phase IV (KMG-IV): sequencing the most valuable type-strain genomes for metagenomic binning, comparative biology and taxonomic classification.</title>
        <authorList>
            <person name="Goeker M."/>
        </authorList>
    </citation>
    <scope>NUCLEOTIDE SEQUENCE [LARGE SCALE GENOMIC DNA]</scope>
    <source>
        <strain evidence="1 2">DSM 100039</strain>
    </source>
</reference>
<protein>
    <submittedName>
        <fullName evidence="1">Adenosylmethionine-8-amino-7-oxononanoate aminotransferase</fullName>
    </submittedName>
</protein>
<dbReference type="GO" id="GO:0008483">
    <property type="term" value="F:transaminase activity"/>
    <property type="evidence" value="ECO:0007669"/>
    <property type="project" value="UniProtKB-KW"/>
</dbReference>
<evidence type="ECO:0000313" key="1">
    <source>
        <dbReference type="EMBL" id="MBB6413768.1"/>
    </source>
</evidence>
<keyword evidence="1" id="KW-0808">Transferase</keyword>
<comment type="caution">
    <text evidence="1">The sequence shown here is derived from an EMBL/GenBank/DDBJ whole genome shotgun (WGS) entry which is preliminary data.</text>
</comment>